<proteinExistence type="predicted"/>
<reference evidence="1 2" key="1">
    <citation type="journal article" date="2022" name="bioRxiv">
        <title>Genomics of Preaxostyla Flagellates Illuminates Evolutionary Transitions and the Path Towards Mitochondrial Loss.</title>
        <authorList>
            <person name="Novak L.V.F."/>
            <person name="Treitli S.C."/>
            <person name="Pyrih J."/>
            <person name="Halakuc P."/>
            <person name="Pipaliya S.V."/>
            <person name="Vacek V."/>
            <person name="Brzon O."/>
            <person name="Soukal P."/>
            <person name="Eme L."/>
            <person name="Dacks J.B."/>
            <person name="Karnkowska A."/>
            <person name="Elias M."/>
            <person name="Hampl V."/>
        </authorList>
    </citation>
    <scope>NUCLEOTIDE SEQUENCE [LARGE SCALE GENOMIC DNA]</scope>
    <source>
        <strain evidence="1">NAU3</strain>
        <tissue evidence="1">Gut</tissue>
    </source>
</reference>
<name>A0ABQ9WRC0_9EUKA</name>
<dbReference type="EMBL" id="JARBJD010000440">
    <property type="protein sequence ID" value="KAK2942034.1"/>
    <property type="molecule type" value="Genomic_DNA"/>
</dbReference>
<dbReference type="Proteomes" id="UP001281761">
    <property type="component" value="Unassembled WGS sequence"/>
</dbReference>
<evidence type="ECO:0000313" key="1">
    <source>
        <dbReference type="EMBL" id="KAK2942034.1"/>
    </source>
</evidence>
<keyword evidence="2" id="KW-1185">Reference proteome</keyword>
<organism evidence="1 2">
    <name type="scientific">Blattamonas nauphoetae</name>
    <dbReference type="NCBI Taxonomy" id="2049346"/>
    <lineage>
        <taxon>Eukaryota</taxon>
        <taxon>Metamonada</taxon>
        <taxon>Preaxostyla</taxon>
        <taxon>Oxymonadida</taxon>
        <taxon>Blattamonas</taxon>
    </lineage>
</organism>
<evidence type="ECO:0000313" key="2">
    <source>
        <dbReference type="Proteomes" id="UP001281761"/>
    </source>
</evidence>
<gene>
    <name evidence="1" type="ORF">BLNAU_23048</name>
</gene>
<protein>
    <submittedName>
        <fullName evidence="1">Uncharacterized protein</fullName>
    </submittedName>
</protein>
<accession>A0ABQ9WRC0</accession>
<comment type="caution">
    <text evidence="1">The sequence shown here is derived from an EMBL/GenBank/DDBJ whole genome shotgun (WGS) entry which is preliminary data.</text>
</comment>
<sequence length="282" mass="32493">MNESHLFRICLKLTGWLQTTFEKWRSGSVFTKTVLDDILNLQINRAKSILRSRLDIDASDQSEEEHRNIHMSYCLPNPLRVKLALEFVIRVPRLLHTFIPFVRAKQAQIEQENLKHWNGILFSTANAIFSEFHLHRLTNLQQKPYPSFPMDIGLVRWALTEENTSDALPPTNEEDWSPSETGLSFSENLQFAAMWMLNGMVEFPFSRQSKKNNRDLPFLWQMLLNSILFHPPFDSSFAQIASQLRVCLWEEGVEDVVGAVGCLLDRSFGNLLALTSTSSFCD</sequence>